<dbReference type="GO" id="GO:0005634">
    <property type="term" value="C:nucleus"/>
    <property type="evidence" value="ECO:0007669"/>
    <property type="project" value="UniProtKB-SubCell"/>
</dbReference>
<dbReference type="InterPro" id="IPR006936">
    <property type="entry name" value="ALOG_dom"/>
</dbReference>
<dbReference type="PANTHER" id="PTHR31165">
    <property type="entry name" value="PROTEIN G1-LIKE2"/>
    <property type="match status" value="1"/>
</dbReference>
<dbReference type="Proteomes" id="UP000813462">
    <property type="component" value="Unassembled WGS sequence"/>
</dbReference>
<comment type="caution">
    <text evidence="10">The sequence shown here is derived from an EMBL/GenBank/DDBJ whole genome shotgun (WGS) entry which is preliminary data.</text>
</comment>
<evidence type="ECO:0000313" key="11">
    <source>
        <dbReference type="Proteomes" id="UP000813462"/>
    </source>
</evidence>
<keyword evidence="5" id="KW-0238">DNA-binding</keyword>
<evidence type="ECO:0000313" key="10">
    <source>
        <dbReference type="EMBL" id="KAH7521747.1"/>
    </source>
</evidence>
<evidence type="ECO:0000256" key="2">
    <source>
        <dbReference type="ARBA" id="ARBA00010308"/>
    </source>
</evidence>
<dbReference type="Pfam" id="PF04852">
    <property type="entry name" value="ALOG_dom"/>
    <property type="match status" value="1"/>
</dbReference>
<dbReference type="GO" id="GO:0009299">
    <property type="term" value="P:mRNA transcription"/>
    <property type="evidence" value="ECO:0007669"/>
    <property type="project" value="TreeGrafter"/>
</dbReference>
<comment type="similarity">
    <text evidence="2">Belongs to the plant homeotic and developmental regulators ALOG protein family.</text>
</comment>
<dbReference type="EMBL" id="JAEACU010000007">
    <property type="protein sequence ID" value="KAH7521747.1"/>
    <property type="molecule type" value="Genomic_DNA"/>
</dbReference>
<evidence type="ECO:0000256" key="8">
    <source>
        <dbReference type="SAM" id="MobiDB-lite"/>
    </source>
</evidence>
<accession>A0A978V314</accession>
<feature type="domain" description="ALOG" evidence="9">
    <location>
        <begin position="107"/>
        <end position="150"/>
    </location>
</feature>
<evidence type="ECO:0000256" key="7">
    <source>
        <dbReference type="ARBA" id="ARBA00023242"/>
    </source>
</evidence>
<evidence type="ECO:0000259" key="9">
    <source>
        <dbReference type="PROSITE" id="PS51697"/>
    </source>
</evidence>
<dbReference type="PANTHER" id="PTHR31165:SF122">
    <property type="entry name" value="PROTEIN G1-LIKE1"/>
    <property type="match status" value="1"/>
</dbReference>
<name>A0A978V314_ZIZJJ</name>
<dbReference type="GO" id="GO:0009416">
    <property type="term" value="P:response to light stimulus"/>
    <property type="evidence" value="ECO:0007669"/>
    <property type="project" value="TreeGrafter"/>
</dbReference>
<dbReference type="AlphaFoldDB" id="A0A978V314"/>
<evidence type="ECO:0000256" key="3">
    <source>
        <dbReference type="ARBA" id="ARBA00022473"/>
    </source>
</evidence>
<sequence length="163" mass="17889">MRTRNEETGILLVNTCETTGCRCLSTASAEFTCWNSSGTWTDSRRLRFTPSSVPSSAIPTHRHPVSALYAKHGGAPSLLRSSQPTGTLSLPSTPSLGEPRRPRRPPRAAFEEHGGRPEANPFAARAVRLYLRGVRDSQAKARGMEKTFSITFDERETSRSVGM</sequence>
<comment type="subcellular location">
    <subcellularLocation>
        <location evidence="1">Nucleus</location>
    </subcellularLocation>
</comment>
<dbReference type="GO" id="GO:0003677">
    <property type="term" value="F:DNA binding"/>
    <property type="evidence" value="ECO:0007669"/>
    <property type="project" value="UniProtKB-KW"/>
</dbReference>
<gene>
    <name evidence="10" type="ORF">FEM48_Zijuj07G0065300</name>
</gene>
<protein>
    <recommendedName>
        <fullName evidence="9">ALOG domain-containing protein</fullName>
    </recommendedName>
</protein>
<reference evidence="10" key="1">
    <citation type="journal article" date="2021" name="Front. Plant Sci.">
        <title>Chromosome-Scale Genome Assembly for Chinese Sour Jujube and Insights Into Its Genome Evolution and Domestication Signature.</title>
        <authorList>
            <person name="Shen L.-Y."/>
            <person name="Luo H."/>
            <person name="Wang X.-L."/>
            <person name="Wang X.-M."/>
            <person name="Qiu X.-J."/>
            <person name="Liu H."/>
            <person name="Zhou S.-S."/>
            <person name="Jia K.-H."/>
            <person name="Nie S."/>
            <person name="Bao Y.-T."/>
            <person name="Zhang R.-G."/>
            <person name="Yun Q.-Z."/>
            <person name="Chai Y.-H."/>
            <person name="Lu J.-Y."/>
            <person name="Li Y."/>
            <person name="Zhao S.-W."/>
            <person name="Mao J.-F."/>
            <person name="Jia S.-G."/>
            <person name="Mao Y.-M."/>
        </authorList>
    </citation>
    <scope>NUCLEOTIDE SEQUENCE</scope>
    <source>
        <strain evidence="10">AT0</strain>
        <tissue evidence="10">Leaf</tissue>
    </source>
</reference>
<dbReference type="PROSITE" id="PS51697">
    <property type="entry name" value="ALOG"/>
    <property type="match status" value="1"/>
</dbReference>
<keyword evidence="7" id="KW-0539">Nucleus</keyword>
<feature type="compositionally biased region" description="Polar residues" evidence="8">
    <location>
        <begin position="79"/>
        <end position="95"/>
    </location>
</feature>
<proteinExistence type="inferred from homology"/>
<dbReference type="InterPro" id="IPR040222">
    <property type="entry name" value="ALOG"/>
</dbReference>
<evidence type="ECO:0000256" key="4">
    <source>
        <dbReference type="ARBA" id="ARBA00023015"/>
    </source>
</evidence>
<evidence type="ECO:0000256" key="5">
    <source>
        <dbReference type="ARBA" id="ARBA00023125"/>
    </source>
</evidence>
<evidence type="ECO:0000256" key="1">
    <source>
        <dbReference type="ARBA" id="ARBA00004123"/>
    </source>
</evidence>
<keyword evidence="3" id="KW-0217">Developmental protein</keyword>
<organism evidence="10 11">
    <name type="scientific">Ziziphus jujuba var. spinosa</name>
    <dbReference type="NCBI Taxonomy" id="714518"/>
    <lineage>
        <taxon>Eukaryota</taxon>
        <taxon>Viridiplantae</taxon>
        <taxon>Streptophyta</taxon>
        <taxon>Embryophyta</taxon>
        <taxon>Tracheophyta</taxon>
        <taxon>Spermatophyta</taxon>
        <taxon>Magnoliopsida</taxon>
        <taxon>eudicotyledons</taxon>
        <taxon>Gunneridae</taxon>
        <taxon>Pentapetalae</taxon>
        <taxon>rosids</taxon>
        <taxon>fabids</taxon>
        <taxon>Rosales</taxon>
        <taxon>Rhamnaceae</taxon>
        <taxon>Paliureae</taxon>
        <taxon>Ziziphus</taxon>
    </lineage>
</organism>
<keyword evidence="6" id="KW-0804">Transcription</keyword>
<evidence type="ECO:0000256" key="6">
    <source>
        <dbReference type="ARBA" id="ARBA00023163"/>
    </source>
</evidence>
<feature type="region of interest" description="Disordered" evidence="8">
    <location>
        <begin position="71"/>
        <end position="118"/>
    </location>
</feature>
<keyword evidence="4" id="KW-0805">Transcription regulation</keyword>